<keyword evidence="2" id="KW-1185">Reference proteome</keyword>
<gene>
    <name evidence="1" type="ORF">SAY86_025399</name>
</gene>
<dbReference type="EMBL" id="JAXQNO010000004">
    <property type="protein sequence ID" value="KAK4800034.1"/>
    <property type="molecule type" value="Genomic_DNA"/>
</dbReference>
<accession>A0AAN7M731</accession>
<dbReference type="Proteomes" id="UP001346149">
    <property type="component" value="Unassembled WGS sequence"/>
</dbReference>
<dbReference type="AlphaFoldDB" id="A0AAN7M731"/>
<sequence>MAEFLPDLDDGELWVPSDIFVNDVVANNCCRNSRLSPRLFLSLDEFSRSFSSTLSQLPPRPYVDYSPLLGFGLSHNYFQEACLFDIFTDKQSQSPFFLVFGFNFQVAVIIDLRN</sequence>
<proteinExistence type="predicted"/>
<evidence type="ECO:0000313" key="1">
    <source>
        <dbReference type="EMBL" id="KAK4800034.1"/>
    </source>
</evidence>
<name>A0AAN7M731_TRANT</name>
<organism evidence="1 2">
    <name type="scientific">Trapa natans</name>
    <name type="common">Water chestnut</name>
    <dbReference type="NCBI Taxonomy" id="22666"/>
    <lineage>
        <taxon>Eukaryota</taxon>
        <taxon>Viridiplantae</taxon>
        <taxon>Streptophyta</taxon>
        <taxon>Embryophyta</taxon>
        <taxon>Tracheophyta</taxon>
        <taxon>Spermatophyta</taxon>
        <taxon>Magnoliopsida</taxon>
        <taxon>eudicotyledons</taxon>
        <taxon>Gunneridae</taxon>
        <taxon>Pentapetalae</taxon>
        <taxon>rosids</taxon>
        <taxon>malvids</taxon>
        <taxon>Myrtales</taxon>
        <taxon>Lythraceae</taxon>
        <taxon>Trapa</taxon>
    </lineage>
</organism>
<reference evidence="1 2" key="1">
    <citation type="journal article" date="2023" name="Hortic Res">
        <title>Pangenome of water caltrop reveals structural variations and asymmetric subgenome divergence after allopolyploidization.</title>
        <authorList>
            <person name="Zhang X."/>
            <person name="Chen Y."/>
            <person name="Wang L."/>
            <person name="Yuan Y."/>
            <person name="Fang M."/>
            <person name="Shi L."/>
            <person name="Lu R."/>
            <person name="Comes H.P."/>
            <person name="Ma Y."/>
            <person name="Chen Y."/>
            <person name="Huang G."/>
            <person name="Zhou Y."/>
            <person name="Zheng Z."/>
            <person name="Qiu Y."/>
        </authorList>
    </citation>
    <scope>NUCLEOTIDE SEQUENCE [LARGE SCALE GENOMIC DNA]</scope>
    <source>
        <strain evidence="1">F231</strain>
    </source>
</reference>
<comment type="caution">
    <text evidence="1">The sequence shown here is derived from an EMBL/GenBank/DDBJ whole genome shotgun (WGS) entry which is preliminary data.</text>
</comment>
<protein>
    <submittedName>
        <fullName evidence="1">Uncharacterized protein</fullName>
    </submittedName>
</protein>
<evidence type="ECO:0000313" key="2">
    <source>
        <dbReference type="Proteomes" id="UP001346149"/>
    </source>
</evidence>